<organism evidence="2 3">
    <name type="scientific">Fusarium equiseti</name>
    <name type="common">Fusarium scirpi</name>
    <dbReference type="NCBI Taxonomy" id="61235"/>
    <lineage>
        <taxon>Eukaryota</taxon>
        <taxon>Fungi</taxon>
        <taxon>Dikarya</taxon>
        <taxon>Ascomycota</taxon>
        <taxon>Pezizomycotina</taxon>
        <taxon>Sordariomycetes</taxon>
        <taxon>Hypocreomycetidae</taxon>
        <taxon>Hypocreales</taxon>
        <taxon>Nectriaceae</taxon>
        <taxon>Fusarium</taxon>
        <taxon>Fusarium incarnatum-equiseti species complex</taxon>
    </lineage>
</organism>
<reference evidence="2" key="1">
    <citation type="submission" date="2022-09" db="EMBL/GenBank/DDBJ databases">
        <title>Fusarium specimens isolated from Avocado Roots.</title>
        <authorList>
            <person name="Stajich J."/>
            <person name="Roper C."/>
            <person name="Heimlech-Rivalta G."/>
        </authorList>
    </citation>
    <scope>NUCLEOTIDE SEQUENCE</scope>
    <source>
        <strain evidence="2">CF00095</strain>
    </source>
</reference>
<protein>
    <submittedName>
        <fullName evidence="2">Uncharacterized protein</fullName>
    </submittedName>
</protein>
<sequence length="92" mass="10164">MEENEKPETSRPSGKPGPKMISDLRAWKMTGDPPRILNKNFGLFVLMKSEQEGQDLETDGSEKRVENISPNLQLILYPSLPSVGQLKLPAGG</sequence>
<evidence type="ECO:0000256" key="1">
    <source>
        <dbReference type="SAM" id="MobiDB-lite"/>
    </source>
</evidence>
<comment type="caution">
    <text evidence="2">The sequence shown here is derived from an EMBL/GenBank/DDBJ whole genome shotgun (WGS) entry which is preliminary data.</text>
</comment>
<gene>
    <name evidence="2" type="ORF">NW768_011190</name>
</gene>
<evidence type="ECO:0000313" key="3">
    <source>
        <dbReference type="Proteomes" id="UP001152024"/>
    </source>
</evidence>
<proteinExistence type="predicted"/>
<name>A0ABQ8QY33_FUSEQ</name>
<accession>A0ABQ8QY33</accession>
<evidence type="ECO:0000313" key="2">
    <source>
        <dbReference type="EMBL" id="KAJ4115338.1"/>
    </source>
</evidence>
<dbReference type="EMBL" id="JAOQBH010000027">
    <property type="protein sequence ID" value="KAJ4115338.1"/>
    <property type="molecule type" value="Genomic_DNA"/>
</dbReference>
<keyword evidence="3" id="KW-1185">Reference proteome</keyword>
<dbReference type="Proteomes" id="UP001152024">
    <property type="component" value="Unassembled WGS sequence"/>
</dbReference>
<feature type="region of interest" description="Disordered" evidence="1">
    <location>
        <begin position="1"/>
        <end position="21"/>
    </location>
</feature>